<evidence type="ECO:0000256" key="12">
    <source>
        <dbReference type="ARBA" id="ARBA00042964"/>
    </source>
</evidence>
<dbReference type="GO" id="GO:0005654">
    <property type="term" value="C:nucleoplasm"/>
    <property type="evidence" value="ECO:0007669"/>
    <property type="project" value="UniProtKB-SubCell"/>
</dbReference>
<dbReference type="GO" id="GO:0016363">
    <property type="term" value="C:nuclear matrix"/>
    <property type="evidence" value="ECO:0007669"/>
    <property type="project" value="UniProtKB-SubCell"/>
</dbReference>
<evidence type="ECO:0000256" key="6">
    <source>
        <dbReference type="ARBA" id="ARBA00022754"/>
    </source>
</evidence>
<keyword evidence="6" id="KW-0403">Intermediate filament</keyword>
<comment type="function">
    <text evidence="9">Together with KRT19, helps to link the contractile apparatus to dystrophin at the costameres of striated muscle.</text>
</comment>
<keyword evidence="7" id="KW-0175">Coiled coil</keyword>
<evidence type="ECO:0000256" key="7">
    <source>
        <dbReference type="ARBA" id="ARBA00023054"/>
    </source>
</evidence>
<evidence type="ECO:0000256" key="4">
    <source>
        <dbReference type="ARBA" id="ARBA00022490"/>
    </source>
</evidence>
<dbReference type="PANTHER" id="PTHR45616:SF26">
    <property type="entry name" value="KERATIN, TYPE II CYTOSKELETAL 8"/>
    <property type="match status" value="1"/>
</dbReference>
<dbReference type="PROSITE" id="PS51842">
    <property type="entry name" value="IF_ROD_2"/>
    <property type="match status" value="1"/>
</dbReference>
<keyword evidence="4" id="KW-0963">Cytoplasm</keyword>
<sequence>MYQIKYEELQKLAGKHRDDLHCTKMNLNISLLQAEIKALKGQDTFLQAAFADASNVGRCSGQDGRTGGCSENMARQLREWQELMNVKLALEVEIATYCKLLDGKESRLESGMQL</sequence>
<dbReference type="Gene3D" id="1.20.5.170">
    <property type="match status" value="1"/>
</dbReference>
<feature type="domain" description="IF rod" evidence="13">
    <location>
        <begin position="1"/>
        <end position="108"/>
    </location>
</feature>
<evidence type="ECO:0000313" key="14">
    <source>
        <dbReference type="EMBL" id="ELK15989.1"/>
    </source>
</evidence>
<dbReference type="PANTHER" id="PTHR45616">
    <property type="entry name" value="GATA-TYPE DOMAIN-CONTAINING PROTEIN"/>
    <property type="match status" value="1"/>
</dbReference>
<evidence type="ECO:0000256" key="5">
    <source>
        <dbReference type="ARBA" id="ARBA00022744"/>
    </source>
</evidence>
<keyword evidence="8" id="KW-0539">Nucleus</keyword>
<protein>
    <recommendedName>
        <fullName evidence="10">Keratin, type II cytoskeletal 8</fullName>
    </recommendedName>
    <alternativeName>
        <fullName evidence="12">Cytokeratin-8</fullName>
    </alternativeName>
    <alternativeName>
        <fullName evidence="11">Keratin-8</fullName>
    </alternativeName>
</protein>
<evidence type="ECO:0000256" key="1">
    <source>
        <dbReference type="ARBA" id="ARBA00004109"/>
    </source>
</evidence>
<dbReference type="Proteomes" id="UP000010552">
    <property type="component" value="Unassembled WGS sequence"/>
</dbReference>
<evidence type="ECO:0000256" key="8">
    <source>
        <dbReference type="ARBA" id="ARBA00023242"/>
    </source>
</evidence>
<dbReference type="GO" id="GO:0005737">
    <property type="term" value="C:cytoplasm"/>
    <property type="evidence" value="ECO:0007669"/>
    <property type="project" value="UniProtKB-SubCell"/>
</dbReference>
<evidence type="ECO:0000259" key="13">
    <source>
        <dbReference type="PROSITE" id="PS51842"/>
    </source>
</evidence>
<evidence type="ECO:0000256" key="11">
    <source>
        <dbReference type="ARBA" id="ARBA00042886"/>
    </source>
</evidence>
<dbReference type="InParanoid" id="L5KX10"/>
<evidence type="ECO:0000313" key="15">
    <source>
        <dbReference type="Proteomes" id="UP000010552"/>
    </source>
</evidence>
<comment type="subcellular location">
    <subcellularLocation>
        <location evidence="2">Cytoplasm</location>
    </subcellularLocation>
    <subcellularLocation>
        <location evidence="1">Nucleus matrix</location>
    </subcellularLocation>
    <subcellularLocation>
        <location evidence="3">Nucleus</location>
        <location evidence="3">Nucleoplasm</location>
    </subcellularLocation>
</comment>
<dbReference type="AlphaFoldDB" id="L5KX10"/>
<name>L5KX10_PTEAL</name>
<gene>
    <name evidence="14" type="ORF">PAL_GLEAN10017998</name>
</gene>
<dbReference type="SUPFAM" id="SSF64593">
    <property type="entry name" value="Intermediate filament protein, coiled coil region"/>
    <property type="match status" value="1"/>
</dbReference>
<keyword evidence="15" id="KW-1185">Reference proteome</keyword>
<evidence type="ECO:0000256" key="10">
    <source>
        <dbReference type="ARBA" id="ARBA00039429"/>
    </source>
</evidence>
<evidence type="ECO:0000256" key="3">
    <source>
        <dbReference type="ARBA" id="ARBA00004642"/>
    </source>
</evidence>
<dbReference type="InterPro" id="IPR039008">
    <property type="entry name" value="IF_rod_dom"/>
</dbReference>
<dbReference type="GO" id="GO:0005882">
    <property type="term" value="C:intermediate filament"/>
    <property type="evidence" value="ECO:0007669"/>
    <property type="project" value="UniProtKB-KW"/>
</dbReference>
<dbReference type="Pfam" id="PF00038">
    <property type="entry name" value="Filament"/>
    <property type="match status" value="1"/>
</dbReference>
<evidence type="ECO:0000256" key="2">
    <source>
        <dbReference type="ARBA" id="ARBA00004496"/>
    </source>
</evidence>
<dbReference type="EMBL" id="KB030484">
    <property type="protein sequence ID" value="ELK15989.1"/>
    <property type="molecule type" value="Genomic_DNA"/>
</dbReference>
<dbReference type="STRING" id="9402.L5KX10"/>
<keyword evidence="5" id="KW-0416">Keratin</keyword>
<evidence type="ECO:0000256" key="9">
    <source>
        <dbReference type="ARBA" id="ARBA00037766"/>
    </source>
</evidence>
<proteinExistence type="predicted"/>
<reference evidence="15" key="1">
    <citation type="journal article" date="2013" name="Science">
        <title>Comparative analysis of bat genomes provides insight into the evolution of flight and immunity.</title>
        <authorList>
            <person name="Zhang G."/>
            <person name="Cowled C."/>
            <person name="Shi Z."/>
            <person name="Huang Z."/>
            <person name="Bishop-Lilly K.A."/>
            <person name="Fang X."/>
            <person name="Wynne J.W."/>
            <person name="Xiong Z."/>
            <person name="Baker M.L."/>
            <person name="Zhao W."/>
            <person name="Tachedjian M."/>
            <person name="Zhu Y."/>
            <person name="Zhou P."/>
            <person name="Jiang X."/>
            <person name="Ng J."/>
            <person name="Yang L."/>
            <person name="Wu L."/>
            <person name="Xiao J."/>
            <person name="Feng Y."/>
            <person name="Chen Y."/>
            <person name="Sun X."/>
            <person name="Zhang Y."/>
            <person name="Marsh G.A."/>
            <person name="Crameri G."/>
            <person name="Broder C.C."/>
            <person name="Frey K.G."/>
            <person name="Wang L.F."/>
            <person name="Wang J."/>
        </authorList>
    </citation>
    <scope>NUCLEOTIDE SEQUENCE [LARGE SCALE GENOMIC DNA]</scope>
</reference>
<accession>L5KX10</accession>
<organism evidence="14 15">
    <name type="scientific">Pteropus alecto</name>
    <name type="common">Black flying fox</name>
    <dbReference type="NCBI Taxonomy" id="9402"/>
    <lineage>
        <taxon>Eukaryota</taxon>
        <taxon>Metazoa</taxon>
        <taxon>Chordata</taxon>
        <taxon>Craniata</taxon>
        <taxon>Vertebrata</taxon>
        <taxon>Euteleostomi</taxon>
        <taxon>Mammalia</taxon>
        <taxon>Eutheria</taxon>
        <taxon>Laurasiatheria</taxon>
        <taxon>Chiroptera</taxon>
        <taxon>Yinpterochiroptera</taxon>
        <taxon>Pteropodoidea</taxon>
        <taxon>Pteropodidae</taxon>
        <taxon>Pteropodinae</taxon>
        <taxon>Pteropus</taxon>
    </lineage>
</organism>